<evidence type="ECO:0000313" key="2">
    <source>
        <dbReference type="EMBL" id="GMT21854.1"/>
    </source>
</evidence>
<feature type="compositionally biased region" description="Basic and acidic residues" evidence="1">
    <location>
        <begin position="166"/>
        <end position="184"/>
    </location>
</feature>
<accession>A0AAV5VTY4</accession>
<protein>
    <submittedName>
        <fullName evidence="2">Uncharacterized protein</fullName>
    </submittedName>
</protein>
<feature type="non-terminal residue" evidence="2">
    <location>
        <position position="218"/>
    </location>
</feature>
<comment type="caution">
    <text evidence="2">The sequence shown here is derived from an EMBL/GenBank/DDBJ whole genome shotgun (WGS) entry which is preliminary data.</text>
</comment>
<reference evidence="2" key="1">
    <citation type="submission" date="2023-10" db="EMBL/GenBank/DDBJ databases">
        <title>Genome assembly of Pristionchus species.</title>
        <authorList>
            <person name="Yoshida K."/>
            <person name="Sommer R.J."/>
        </authorList>
    </citation>
    <scope>NUCLEOTIDE SEQUENCE</scope>
    <source>
        <strain evidence="2">RS5133</strain>
    </source>
</reference>
<organism evidence="2 3">
    <name type="scientific">Pristionchus fissidentatus</name>
    <dbReference type="NCBI Taxonomy" id="1538716"/>
    <lineage>
        <taxon>Eukaryota</taxon>
        <taxon>Metazoa</taxon>
        <taxon>Ecdysozoa</taxon>
        <taxon>Nematoda</taxon>
        <taxon>Chromadorea</taxon>
        <taxon>Rhabditida</taxon>
        <taxon>Rhabditina</taxon>
        <taxon>Diplogasteromorpha</taxon>
        <taxon>Diplogasteroidea</taxon>
        <taxon>Neodiplogasteridae</taxon>
        <taxon>Pristionchus</taxon>
    </lineage>
</organism>
<gene>
    <name evidence="2" type="ORF">PFISCL1PPCAC_13151</name>
</gene>
<keyword evidence="3" id="KW-1185">Reference proteome</keyword>
<proteinExistence type="predicted"/>
<evidence type="ECO:0000256" key="1">
    <source>
        <dbReference type="SAM" id="MobiDB-lite"/>
    </source>
</evidence>
<name>A0AAV5VTY4_9BILA</name>
<sequence length="218" mass="23680">ADCPPPPIPDVCCPNKPPCKEQPCLPDCCPGADRGKESGCGCGCRHRRKKREANLREVAKIDFGGFMDKVAGAAQFGQDKNCNSERLRAVLEQSISDNTTLAVEKILDRIQDGQFIVRCTMNGVPEMERRVSFCQITKGNTTCAVSTGRMLVSPTNEITLNVSDMFRPDSRTSPEDNDDKKAESVDTPVFPTIIPNPLASTGPVPPSITPLQRGEGFV</sequence>
<dbReference type="EMBL" id="BTSY01000004">
    <property type="protein sequence ID" value="GMT21854.1"/>
    <property type="molecule type" value="Genomic_DNA"/>
</dbReference>
<feature type="non-terminal residue" evidence="2">
    <location>
        <position position="1"/>
    </location>
</feature>
<feature type="region of interest" description="Disordered" evidence="1">
    <location>
        <begin position="162"/>
        <end position="218"/>
    </location>
</feature>
<dbReference type="Proteomes" id="UP001432322">
    <property type="component" value="Unassembled WGS sequence"/>
</dbReference>
<dbReference type="AlphaFoldDB" id="A0AAV5VTY4"/>
<evidence type="ECO:0000313" key="3">
    <source>
        <dbReference type="Proteomes" id="UP001432322"/>
    </source>
</evidence>